<keyword evidence="10" id="KW-1133">Transmembrane helix</keyword>
<dbReference type="PANTHER" id="PTHR43765:SF2">
    <property type="entry name" value="2-DEHYDROPANTOATE 2-REDUCTASE"/>
    <property type="match status" value="1"/>
</dbReference>
<evidence type="ECO:0000259" key="12">
    <source>
        <dbReference type="Pfam" id="PF08546"/>
    </source>
</evidence>
<keyword evidence="7" id="KW-0560">Oxidoreductase</keyword>
<keyword evidence="5" id="KW-0566">Pantothenate biosynthesis</keyword>
<dbReference type="SUPFAM" id="SSF48179">
    <property type="entry name" value="6-phosphogluconate dehydrogenase C-terminal domain-like"/>
    <property type="match status" value="1"/>
</dbReference>
<evidence type="ECO:0000256" key="6">
    <source>
        <dbReference type="ARBA" id="ARBA00022857"/>
    </source>
</evidence>
<name>A0ABT3KY36_9BURK</name>
<reference evidence="14" key="1">
    <citation type="submission" date="2023-07" db="EMBL/GenBank/DDBJ databases">
        <title>Verminephrobacter genomes.</title>
        <authorList>
            <person name="Lund M.B."/>
        </authorList>
    </citation>
    <scope>NUCLEOTIDE SEQUENCE [LARGE SCALE GENOMIC DNA]</scope>
    <source>
        <strain evidence="14">AtM5-05</strain>
    </source>
</reference>
<evidence type="ECO:0000256" key="9">
    <source>
        <dbReference type="ARBA" id="ARBA00048793"/>
    </source>
</evidence>
<dbReference type="Pfam" id="PF08546">
    <property type="entry name" value="ApbA_C"/>
    <property type="match status" value="1"/>
</dbReference>
<keyword evidence="14" id="KW-1185">Reference proteome</keyword>
<comment type="similarity">
    <text evidence="2">Belongs to the ketopantoate reductase family.</text>
</comment>
<feature type="transmembrane region" description="Helical" evidence="10">
    <location>
        <begin position="12"/>
        <end position="29"/>
    </location>
</feature>
<evidence type="ECO:0000256" key="3">
    <source>
        <dbReference type="ARBA" id="ARBA00013014"/>
    </source>
</evidence>
<dbReference type="InterPro" id="IPR008927">
    <property type="entry name" value="6-PGluconate_DH-like_C_sf"/>
</dbReference>
<evidence type="ECO:0000256" key="8">
    <source>
        <dbReference type="ARBA" id="ARBA00032024"/>
    </source>
</evidence>
<dbReference type="InterPro" id="IPR013332">
    <property type="entry name" value="KPR_N"/>
</dbReference>
<proteinExistence type="inferred from homology"/>
<gene>
    <name evidence="13" type="ORF">D5039_16640</name>
</gene>
<dbReference type="InterPro" id="IPR013328">
    <property type="entry name" value="6PGD_dom2"/>
</dbReference>
<dbReference type="InterPro" id="IPR036291">
    <property type="entry name" value="NAD(P)-bd_dom_sf"/>
</dbReference>
<evidence type="ECO:0000256" key="4">
    <source>
        <dbReference type="ARBA" id="ARBA00019465"/>
    </source>
</evidence>
<dbReference type="Gene3D" id="3.40.50.720">
    <property type="entry name" value="NAD(P)-binding Rossmann-like Domain"/>
    <property type="match status" value="1"/>
</dbReference>
<dbReference type="Proteomes" id="UP001208935">
    <property type="component" value="Unassembled WGS sequence"/>
</dbReference>
<dbReference type="Pfam" id="PF02558">
    <property type="entry name" value="ApbA"/>
    <property type="match status" value="1"/>
</dbReference>
<accession>A0ABT3KY36</accession>
<dbReference type="InterPro" id="IPR013752">
    <property type="entry name" value="KPA_reductase"/>
</dbReference>
<dbReference type="PANTHER" id="PTHR43765">
    <property type="entry name" value="2-DEHYDROPANTOATE 2-REDUCTASE-RELATED"/>
    <property type="match status" value="1"/>
</dbReference>
<dbReference type="EMBL" id="QZCW01000003">
    <property type="protein sequence ID" value="MCW5322715.1"/>
    <property type="molecule type" value="Genomic_DNA"/>
</dbReference>
<dbReference type="RefSeq" id="WP_265282872.1">
    <property type="nucleotide sequence ID" value="NZ_QZCW01000003.1"/>
</dbReference>
<comment type="pathway">
    <text evidence="1">Cofactor biosynthesis; (R)-pantothenate biosynthesis; (R)-pantoate from 3-methyl-2-oxobutanoate: step 2/2.</text>
</comment>
<dbReference type="SUPFAM" id="SSF51735">
    <property type="entry name" value="NAD(P)-binding Rossmann-fold domains"/>
    <property type="match status" value="1"/>
</dbReference>
<dbReference type="InterPro" id="IPR003710">
    <property type="entry name" value="ApbA"/>
</dbReference>
<sequence length="351" mass="37438">MAASQWYAHSPILIWGGGAIGGCVAALLARAGVPVKMVDIVADHVQASRTGGLRIEGPVVQCTQRVDAATPAELRGRHDCILLAVKAQHTRAALTQLLAHLSDDGVVVSLQNGLNETLIAGSVGAHRTVAGCVNFAADYLAPGRIGYGNRGALKLGELRPGLTPRVTALAELLRAFDGDTTAVPDIWPFKWGKLAYGSLLFATALANEPMSESLADPQHRPLFVALAREVIGVADLAGVQPLGFDGFDPAAFRAGASAAAAAHSLDRMAQHYRHSGKQRSGVWRDLAVRQRRTEVDSQMGEIVRIAQSRGTNAPITEQLIRRVHEIEERRRDMARANLVEFAAAVQAWAAP</sequence>
<dbReference type="InterPro" id="IPR050838">
    <property type="entry name" value="Ketopantoate_reductase"/>
</dbReference>
<evidence type="ECO:0000256" key="2">
    <source>
        <dbReference type="ARBA" id="ARBA00007870"/>
    </source>
</evidence>
<evidence type="ECO:0000313" key="14">
    <source>
        <dbReference type="Proteomes" id="UP001208935"/>
    </source>
</evidence>
<organism evidence="13 14">
    <name type="scientific">Verminephrobacter aporrectodeae subsp. tuberculatae</name>
    <dbReference type="NCBI Taxonomy" id="1110392"/>
    <lineage>
        <taxon>Bacteria</taxon>
        <taxon>Pseudomonadati</taxon>
        <taxon>Pseudomonadota</taxon>
        <taxon>Betaproteobacteria</taxon>
        <taxon>Burkholderiales</taxon>
        <taxon>Comamonadaceae</taxon>
        <taxon>Verminephrobacter</taxon>
    </lineage>
</organism>
<comment type="catalytic activity">
    <reaction evidence="9">
        <text>(R)-pantoate + NADP(+) = 2-dehydropantoate + NADPH + H(+)</text>
        <dbReference type="Rhea" id="RHEA:16233"/>
        <dbReference type="ChEBI" id="CHEBI:11561"/>
        <dbReference type="ChEBI" id="CHEBI:15378"/>
        <dbReference type="ChEBI" id="CHEBI:15980"/>
        <dbReference type="ChEBI" id="CHEBI:57783"/>
        <dbReference type="ChEBI" id="CHEBI:58349"/>
        <dbReference type="EC" id="1.1.1.169"/>
    </reaction>
</comment>
<feature type="domain" description="Ketopantoate reductase N-terminal" evidence="11">
    <location>
        <begin position="12"/>
        <end position="159"/>
    </location>
</feature>
<evidence type="ECO:0000256" key="10">
    <source>
        <dbReference type="SAM" id="Phobius"/>
    </source>
</evidence>
<keyword evidence="10" id="KW-0812">Transmembrane</keyword>
<evidence type="ECO:0000256" key="7">
    <source>
        <dbReference type="ARBA" id="ARBA00023002"/>
    </source>
</evidence>
<dbReference type="EC" id="1.1.1.169" evidence="3"/>
<evidence type="ECO:0000256" key="5">
    <source>
        <dbReference type="ARBA" id="ARBA00022655"/>
    </source>
</evidence>
<feature type="domain" description="Ketopantoate reductase C-terminal" evidence="12">
    <location>
        <begin position="187"/>
        <end position="327"/>
    </location>
</feature>
<evidence type="ECO:0000259" key="11">
    <source>
        <dbReference type="Pfam" id="PF02558"/>
    </source>
</evidence>
<dbReference type="NCBIfam" id="TIGR00745">
    <property type="entry name" value="apbA_panE"/>
    <property type="match status" value="1"/>
</dbReference>
<dbReference type="Gene3D" id="1.10.1040.10">
    <property type="entry name" value="N-(1-d-carboxylethyl)-l-norvaline Dehydrogenase, domain 2"/>
    <property type="match status" value="1"/>
</dbReference>
<evidence type="ECO:0000313" key="13">
    <source>
        <dbReference type="EMBL" id="MCW5322715.1"/>
    </source>
</evidence>
<comment type="caution">
    <text evidence="13">The sequence shown here is derived from an EMBL/GenBank/DDBJ whole genome shotgun (WGS) entry which is preliminary data.</text>
</comment>
<protein>
    <recommendedName>
        <fullName evidence="4">2-dehydropantoate 2-reductase</fullName>
        <ecNumber evidence="3">1.1.1.169</ecNumber>
    </recommendedName>
    <alternativeName>
        <fullName evidence="8">Ketopantoate reductase</fullName>
    </alternativeName>
</protein>
<evidence type="ECO:0000256" key="1">
    <source>
        <dbReference type="ARBA" id="ARBA00004994"/>
    </source>
</evidence>
<keyword evidence="6" id="KW-0521">NADP</keyword>
<keyword evidence="10" id="KW-0472">Membrane</keyword>